<dbReference type="Pfam" id="PF00583">
    <property type="entry name" value="Acetyltransf_1"/>
    <property type="match status" value="1"/>
</dbReference>
<dbReference type="PROSITE" id="PS51186">
    <property type="entry name" value="GNAT"/>
    <property type="match status" value="1"/>
</dbReference>
<evidence type="ECO:0000259" key="3">
    <source>
        <dbReference type="PROSITE" id="PS51186"/>
    </source>
</evidence>
<dbReference type="InterPro" id="IPR016181">
    <property type="entry name" value="Acyl_CoA_acyltransferase"/>
</dbReference>
<dbReference type="Gene3D" id="3.40.630.30">
    <property type="match status" value="1"/>
</dbReference>
<dbReference type="PANTHER" id="PTHR10545:SF29">
    <property type="entry name" value="GH14572P-RELATED"/>
    <property type="match status" value="1"/>
</dbReference>
<protein>
    <submittedName>
        <fullName evidence="4">GNAT family N-acetyltransferase</fullName>
    </submittedName>
</protein>
<reference evidence="4 5" key="1">
    <citation type="submission" date="2021-01" db="EMBL/GenBank/DDBJ databases">
        <title>Chryseolinea sp. Jin1 Genome sequencing and assembly.</title>
        <authorList>
            <person name="Kim I."/>
        </authorList>
    </citation>
    <scope>NUCLEOTIDE SEQUENCE [LARGE SCALE GENOMIC DNA]</scope>
    <source>
        <strain evidence="4 5">Jin1</strain>
    </source>
</reference>
<evidence type="ECO:0000256" key="1">
    <source>
        <dbReference type="ARBA" id="ARBA00022679"/>
    </source>
</evidence>
<gene>
    <name evidence="4" type="ORF">JI741_10515</name>
</gene>
<dbReference type="SUPFAM" id="SSF55729">
    <property type="entry name" value="Acyl-CoA N-acyltransferases (Nat)"/>
    <property type="match status" value="1"/>
</dbReference>
<feature type="domain" description="N-acetyltransferase" evidence="3">
    <location>
        <begin position="5"/>
        <end position="161"/>
    </location>
</feature>
<accession>A0ABS1KSI8</accession>
<name>A0ABS1KSI8_9BACT</name>
<dbReference type="RefSeq" id="WP_202009021.1">
    <property type="nucleotide sequence ID" value="NZ_JAERRB010000003.1"/>
</dbReference>
<dbReference type="EMBL" id="JAERRB010000003">
    <property type="protein sequence ID" value="MBL0741652.1"/>
    <property type="molecule type" value="Genomic_DNA"/>
</dbReference>
<comment type="caution">
    <text evidence="4">The sequence shown here is derived from an EMBL/GenBank/DDBJ whole genome shotgun (WGS) entry which is preliminary data.</text>
</comment>
<evidence type="ECO:0000313" key="5">
    <source>
        <dbReference type="Proteomes" id="UP000613030"/>
    </source>
</evidence>
<keyword evidence="5" id="KW-1185">Reference proteome</keyword>
<sequence length="162" mass="18811">MNNPITIRDGKKADLPRVLELVKELAEFEKAPHEVINTVALMEHDGFGPNPIYGFFVAEHNNRIVGLSLYYWRYSTWKGKRLYLEDIIVTESERGNGIGKLLFDRTMQHTLDSQCSGMVWQVLDWNDPAITFYKKYGSKLDPEWVNCALEKEQIEKLMDAKK</sequence>
<dbReference type="InterPro" id="IPR000182">
    <property type="entry name" value="GNAT_dom"/>
</dbReference>
<dbReference type="Proteomes" id="UP000613030">
    <property type="component" value="Unassembled WGS sequence"/>
</dbReference>
<evidence type="ECO:0000313" key="4">
    <source>
        <dbReference type="EMBL" id="MBL0741652.1"/>
    </source>
</evidence>
<evidence type="ECO:0000256" key="2">
    <source>
        <dbReference type="ARBA" id="ARBA00023315"/>
    </source>
</evidence>
<proteinExistence type="predicted"/>
<dbReference type="PANTHER" id="PTHR10545">
    <property type="entry name" value="DIAMINE N-ACETYLTRANSFERASE"/>
    <property type="match status" value="1"/>
</dbReference>
<dbReference type="CDD" id="cd04301">
    <property type="entry name" value="NAT_SF"/>
    <property type="match status" value="1"/>
</dbReference>
<keyword evidence="2" id="KW-0012">Acyltransferase</keyword>
<organism evidence="4 5">
    <name type="scientific">Chryseolinea lacunae</name>
    <dbReference type="NCBI Taxonomy" id="2801331"/>
    <lineage>
        <taxon>Bacteria</taxon>
        <taxon>Pseudomonadati</taxon>
        <taxon>Bacteroidota</taxon>
        <taxon>Cytophagia</taxon>
        <taxon>Cytophagales</taxon>
        <taxon>Fulvivirgaceae</taxon>
        <taxon>Chryseolinea</taxon>
    </lineage>
</organism>
<dbReference type="InterPro" id="IPR051016">
    <property type="entry name" value="Diverse_Substrate_AcTransf"/>
</dbReference>
<keyword evidence="1" id="KW-0808">Transferase</keyword>